<sequence length="228" mass="26115">TQIIEIQSACIIENQRKKKKETLGIRRVVIGGNNRILGVGCDGLTYAFDSNGIVWWISSSLGIFRYCTSLVENSIAKCCWRDRRLVECCGEFYIVDRILEDNIMKRKSRPFDPRYSDVIHDDDGNTERESSERNFFPKTAGFKVYKMDEELGKWVEAKSLGDNAFVMATDTCCSVLAHEFNGCLQNSIYFSEEEEYEIKVFKLEDGSIATMSGYSQSCFQMFVPPSFH</sequence>
<reference evidence="2 3" key="1">
    <citation type="journal article" date="2013" name="Front. Plant Sci.">
        <title>The Reference Genome of the Halophytic Plant Eutrema salsugineum.</title>
        <authorList>
            <person name="Yang R."/>
            <person name="Jarvis D.E."/>
            <person name="Chen H."/>
            <person name="Beilstein M.A."/>
            <person name="Grimwood J."/>
            <person name="Jenkins J."/>
            <person name="Shu S."/>
            <person name="Prochnik S."/>
            <person name="Xin M."/>
            <person name="Ma C."/>
            <person name="Schmutz J."/>
            <person name="Wing R.A."/>
            <person name="Mitchell-Olds T."/>
            <person name="Schumaker K.S."/>
            <person name="Wang X."/>
        </authorList>
    </citation>
    <scope>NUCLEOTIDE SEQUENCE [LARGE SCALE GENOMIC DNA]</scope>
</reference>
<feature type="non-terminal residue" evidence="2">
    <location>
        <position position="1"/>
    </location>
</feature>
<protein>
    <recommendedName>
        <fullName evidence="1">KIB1-4 beta-propeller domain-containing protein</fullName>
    </recommendedName>
</protein>
<gene>
    <name evidence="2" type="ORF">EUTSA_v10000476mg</name>
</gene>
<keyword evidence="3" id="KW-1185">Reference proteome</keyword>
<feature type="domain" description="KIB1-4 beta-propeller" evidence="1">
    <location>
        <begin position="41"/>
        <end position="201"/>
    </location>
</feature>
<dbReference type="InterPro" id="IPR051304">
    <property type="entry name" value="SCF_F-box_domain"/>
</dbReference>
<dbReference type="KEGG" id="eus:EUTSA_v10000476mg"/>
<dbReference type="Gramene" id="ESQ46671">
    <property type="protein sequence ID" value="ESQ46671"/>
    <property type="gene ID" value="EUTSA_v10000476mg"/>
</dbReference>
<dbReference type="PANTHER" id="PTHR47123:SF25">
    <property type="entry name" value="F-BOX PROTEIN"/>
    <property type="match status" value="1"/>
</dbReference>
<dbReference type="EMBL" id="KI517426">
    <property type="protein sequence ID" value="ESQ46671.1"/>
    <property type="molecule type" value="Genomic_DNA"/>
</dbReference>
<dbReference type="InterPro" id="IPR005174">
    <property type="entry name" value="KIB1-4_b-propeller"/>
</dbReference>
<dbReference type="PANTHER" id="PTHR47123">
    <property type="entry name" value="F-BOX PROTEIN SKIP23"/>
    <property type="match status" value="1"/>
</dbReference>
<dbReference type="OMA" id="IVWWISI"/>
<organism evidence="2 3">
    <name type="scientific">Eutrema salsugineum</name>
    <name type="common">Saltwater cress</name>
    <name type="synonym">Sisymbrium salsugineum</name>
    <dbReference type="NCBI Taxonomy" id="72664"/>
    <lineage>
        <taxon>Eukaryota</taxon>
        <taxon>Viridiplantae</taxon>
        <taxon>Streptophyta</taxon>
        <taxon>Embryophyta</taxon>
        <taxon>Tracheophyta</taxon>
        <taxon>Spermatophyta</taxon>
        <taxon>Magnoliopsida</taxon>
        <taxon>eudicotyledons</taxon>
        <taxon>Gunneridae</taxon>
        <taxon>Pentapetalae</taxon>
        <taxon>rosids</taxon>
        <taxon>malvids</taxon>
        <taxon>Brassicales</taxon>
        <taxon>Brassicaceae</taxon>
        <taxon>Eutremeae</taxon>
        <taxon>Eutrema</taxon>
    </lineage>
</organism>
<dbReference type="Pfam" id="PF03478">
    <property type="entry name" value="Beta-prop_KIB1-4"/>
    <property type="match status" value="1"/>
</dbReference>
<dbReference type="Proteomes" id="UP000030689">
    <property type="component" value="Unassembled WGS sequence"/>
</dbReference>
<evidence type="ECO:0000259" key="1">
    <source>
        <dbReference type="Pfam" id="PF03478"/>
    </source>
</evidence>
<accession>V4NK00</accession>
<name>V4NK00_EUTSA</name>
<evidence type="ECO:0000313" key="3">
    <source>
        <dbReference type="Proteomes" id="UP000030689"/>
    </source>
</evidence>
<proteinExistence type="predicted"/>
<evidence type="ECO:0000313" key="2">
    <source>
        <dbReference type="EMBL" id="ESQ46671.1"/>
    </source>
</evidence>
<dbReference type="AlphaFoldDB" id="V4NK00"/>